<dbReference type="InterPro" id="IPR027417">
    <property type="entry name" value="P-loop_NTPase"/>
</dbReference>
<keyword evidence="12" id="KW-0233">DNA recombination</keyword>
<evidence type="ECO:0000256" key="4">
    <source>
        <dbReference type="ARBA" id="ARBA00022723"/>
    </source>
</evidence>
<keyword evidence="10" id="KW-0067">ATP-binding</keyword>
<dbReference type="Pfam" id="PF16124">
    <property type="entry name" value="RecQ_Zn_bind"/>
    <property type="match status" value="1"/>
</dbReference>
<dbReference type="EMBL" id="JBAKFM010000001">
    <property type="protein sequence ID" value="MEX0468358.1"/>
    <property type="molecule type" value="Genomic_DNA"/>
</dbReference>
<comment type="cofactor">
    <cofactor evidence="2">
        <name>Zn(2+)</name>
        <dbReference type="ChEBI" id="CHEBI:29105"/>
    </cofactor>
</comment>
<keyword evidence="13" id="KW-0234">DNA repair</keyword>
<protein>
    <recommendedName>
        <fullName evidence="16">DNA helicase RecQ</fullName>
        <ecNumber evidence="16">5.6.2.4</ecNumber>
    </recommendedName>
</protein>
<evidence type="ECO:0000256" key="11">
    <source>
        <dbReference type="ARBA" id="ARBA00023125"/>
    </source>
</evidence>
<dbReference type="InterPro" id="IPR032284">
    <property type="entry name" value="RecQ_Zn-bd"/>
</dbReference>
<feature type="domain" description="HRDC" evidence="17">
    <location>
        <begin position="530"/>
        <end position="609"/>
    </location>
</feature>
<gene>
    <name evidence="20" type="primary">recQ</name>
    <name evidence="20" type="ORF">V6X73_01230</name>
</gene>
<evidence type="ECO:0000256" key="7">
    <source>
        <dbReference type="ARBA" id="ARBA00022801"/>
    </source>
</evidence>
<evidence type="ECO:0000256" key="16">
    <source>
        <dbReference type="NCBIfam" id="TIGR01389"/>
    </source>
</evidence>
<organism evidence="20 21">
    <name type="scientific">Spiribacter pallidus</name>
    <dbReference type="NCBI Taxonomy" id="1987936"/>
    <lineage>
        <taxon>Bacteria</taxon>
        <taxon>Pseudomonadati</taxon>
        <taxon>Pseudomonadota</taxon>
        <taxon>Gammaproteobacteria</taxon>
        <taxon>Chromatiales</taxon>
        <taxon>Ectothiorhodospiraceae</taxon>
        <taxon>Spiribacter</taxon>
    </lineage>
</organism>
<dbReference type="RefSeq" id="WP_367958139.1">
    <property type="nucleotide sequence ID" value="NZ_JBAKFK010000001.1"/>
</dbReference>
<dbReference type="SMART" id="SM00487">
    <property type="entry name" value="DEXDc"/>
    <property type="match status" value="1"/>
</dbReference>
<dbReference type="InterPro" id="IPR006293">
    <property type="entry name" value="DNA_helicase_ATP-dep_RecQ_bac"/>
</dbReference>
<dbReference type="NCBIfam" id="TIGR00614">
    <property type="entry name" value="recQ_fam"/>
    <property type="match status" value="1"/>
</dbReference>
<evidence type="ECO:0000256" key="15">
    <source>
        <dbReference type="ARBA" id="ARBA00034617"/>
    </source>
</evidence>
<dbReference type="Pfam" id="PF00570">
    <property type="entry name" value="HRDC"/>
    <property type="match status" value="1"/>
</dbReference>
<comment type="cofactor">
    <cofactor evidence="1">
        <name>Mg(2+)</name>
        <dbReference type="ChEBI" id="CHEBI:18420"/>
    </cofactor>
</comment>
<dbReference type="SUPFAM" id="SSF47819">
    <property type="entry name" value="HRDC-like"/>
    <property type="match status" value="1"/>
</dbReference>
<keyword evidence="11" id="KW-0238">DNA-binding</keyword>
<evidence type="ECO:0000256" key="10">
    <source>
        <dbReference type="ARBA" id="ARBA00022840"/>
    </source>
</evidence>
<evidence type="ECO:0000256" key="12">
    <source>
        <dbReference type="ARBA" id="ARBA00023172"/>
    </source>
</evidence>
<name>A0ABV3T9Q2_9GAMM</name>
<dbReference type="Proteomes" id="UP001556709">
    <property type="component" value="Unassembled WGS sequence"/>
</dbReference>
<dbReference type="Pfam" id="PF00271">
    <property type="entry name" value="Helicase_C"/>
    <property type="match status" value="1"/>
</dbReference>
<dbReference type="PROSITE" id="PS51194">
    <property type="entry name" value="HELICASE_CTER"/>
    <property type="match status" value="1"/>
</dbReference>
<accession>A0ABV3T9Q2</accession>
<dbReference type="Gene3D" id="1.10.150.80">
    <property type="entry name" value="HRDC domain"/>
    <property type="match status" value="1"/>
</dbReference>
<reference evidence="20 21" key="1">
    <citation type="submission" date="2024-02" db="EMBL/GenBank/DDBJ databases">
        <title>New especies of Spiribacter isolated from saline water.</title>
        <authorList>
            <person name="Leon M.J."/>
            <person name="De La Haba R."/>
            <person name="Sanchez-Porro C."/>
            <person name="Ventosa A."/>
        </authorList>
    </citation>
    <scope>NUCLEOTIDE SEQUENCE [LARGE SCALE GENOMIC DNA]</scope>
    <source>
        <strain evidence="21">ag22IC6-390</strain>
    </source>
</reference>
<dbReference type="CDD" id="cd18794">
    <property type="entry name" value="SF2_C_RecQ"/>
    <property type="match status" value="1"/>
</dbReference>
<evidence type="ECO:0000313" key="20">
    <source>
        <dbReference type="EMBL" id="MEX0468358.1"/>
    </source>
</evidence>
<dbReference type="PANTHER" id="PTHR13710">
    <property type="entry name" value="DNA HELICASE RECQ FAMILY MEMBER"/>
    <property type="match status" value="1"/>
</dbReference>
<comment type="similarity">
    <text evidence="3">Belongs to the helicase family. RecQ subfamily.</text>
</comment>
<evidence type="ECO:0000259" key="17">
    <source>
        <dbReference type="PROSITE" id="PS50967"/>
    </source>
</evidence>
<evidence type="ECO:0000256" key="14">
    <source>
        <dbReference type="ARBA" id="ARBA00023235"/>
    </source>
</evidence>
<sequence>MPEASTQRESPRAVLQRVFGYRDFRGQQAAVIDHVIDGGDALVLMPTGGGKSLCYQIPALVRTGVGVVISPLIALMEDQVSALRRQGVNAAALHSALPPETRAQTEQALAAGELDLLYAAPERLINGDLMGRLSHIPVALFAIDEAHCVSQWGHDFRPEYMQLHQVAVRFPDVPRLALTATADNRTRQEIRQQLLPPEAEVFLGSFDRTNLHYEIHLKDRPREQLLSFIRDRHPGDSGIVYCMSRRATEQVADWLNARAVPALAYHAGLSSDQREHHQNRFLREDGLVMVATVAFGMGIDKPDVRFVAHLDLPKTLEAYYQETGRAGRDGLPADAWMVYGLKDIARVRQLGIDTDTPPDQQIRSHQRLEALLAFCETADCRRPALLAHFDESHPGGCGRCDNCQAPPRRWDATDAARRFLSCVYRTGQRFGAGHVIDVLTGRVTDRVRQRGHDRLSTFGIGRDLGRDTWQSVARQLLAHGHLQTDRDGRGILFLSERCRGLLRGDTPIQMREDVLASRQPPQRRVSANDVAVDPAAWAALRAARRQIAEDEGIPPYVIFHDATLVAMLEQRPASLAEFAELPGVGASKLKRYGEVFLQVIADLPEAADA</sequence>
<dbReference type="InterPro" id="IPR018982">
    <property type="entry name" value="RQC_domain"/>
</dbReference>
<dbReference type="GO" id="GO:0003678">
    <property type="term" value="F:DNA helicase activity"/>
    <property type="evidence" value="ECO:0007669"/>
    <property type="project" value="UniProtKB-EC"/>
</dbReference>
<dbReference type="InterPro" id="IPR014001">
    <property type="entry name" value="Helicase_ATP-bd"/>
</dbReference>
<dbReference type="PANTHER" id="PTHR13710:SF105">
    <property type="entry name" value="ATP-DEPENDENT DNA HELICASE Q1"/>
    <property type="match status" value="1"/>
</dbReference>
<evidence type="ECO:0000256" key="13">
    <source>
        <dbReference type="ARBA" id="ARBA00023204"/>
    </source>
</evidence>
<dbReference type="InterPro" id="IPR010997">
    <property type="entry name" value="HRDC-like_sf"/>
</dbReference>
<dbReference type="SMART" id="SM00956">
    <property type="entry name" value="RQC"/>
    <property type="match status" value="1"/>
</dbReference>
<keyword evidence="14" id="KW-0413">Isomerase</keyword>
<dbReference type="InterPro" id="IPR044876">
    <property type="entry name" value="HRDC_dom_sf"/>
</dbReference>
<evidence type="ECO:0000256" key="9">
    <source>
        <dbReference type="ARBA" id="ARBA00022833"/>
    </source>
</evidence>
<dbReference type="EC" id="5.6.2.4" evidence="16"/>
<dbReference type="CDD" id="cd17920">
    <property type="entry name" value="DEXHc_RecQ"/>
    <property type="match status" value="1"/>
</dbReference>
<evidence type="ECO:0000256" key="8">
    <source>
        <dbReference type="ARBA" id="ARBA00022806"/>
    </source>
</evidence>
<dbReference type="PROSITE" id="PS50967">
    <property type="entry name" value="HRDC"/>
    <property type="match status" value="1"/>
</dbReference>
<feature type="domain" description="Helicase C-terminal" evidence="19">
    <location>
        <begin position="221"/>
        <end position="370"/>
    </location>
</feature>
<dbReference type="PROSITE" id="PS51192">
    <property type="entry name" value="HELICASE_ATP_BIND_1"/>
    <property type="match status" value="1"/>
</dbReference>
<evidence type="ECO:0000256" key="5">
    <source>
        <dbReference type="ARBA" id="ARBA00022741"/>
    </source>
</evidence>
<keyword evidence="8 20" id="KW-0347">Helicase</keyword>
<keyword evidence="7 20" id="KW-0378">Hydrolase</keyword>
<keyword evidence="6" id="KW-0227">DNA damage</keyword>
<evidence type="ECO:0000259" key="19">
    <source>
        <dbReference type="PROSITE" id="PS51194"/>
    </source>
</evidence>
<keyword evidence="5" id="KW-0547">Nucleotide-binding</keyword>
<dbReference type="Gene3D" id="1.10.10.10">
    <property type="entry name" value="Winged helix-like DNA-binding domain superfamily/Winged helix DNA-binding domain"/>
    <property type="match status" value="1"/>
</dbReference>
<evidence type="ECO:0000256" key="6">
    <source>
        <dbReference type="ARBA" id="ARBA00022763"/>
    </source>
</evidence>
<dbReference type="Pfam" id="PF09382">
    <property type="entry name" value="RQC"/>
    <property type="match status" value="1"/>
</dbReference>
<feature type="domain" description="Helicase ATP-binding" evidence="18">
    <location>
        <begin position="32"/>
        <end position="200"/>
    </location>
</feature>
<comment type="caution">
    <text evidence="20">The sequence shown here is derived from an EMBL/GenBank/DDBJ whole genome shotgun (WGS) entry which is preliminary data.</text>
</comment>
<evidence type="ECO:0000256" key="3">
    <source>
        <dbReference type="ARBA" id="ARBA00005446"/>
    </source>
</evidence>
<dbReference type="Pfam" id="PF00270">
    <property type="entry name" value="DEAD"/>
    <property type="match status" value="1"/>
</dbReference>
<proteinExistence type="inferred from homology"/>
<dbReference type="GO" id="GO:0016787">
    <property type="term" value="F:hydrolase activity"/>
    <property type="evidence" value="ECO:0007669"/>
    <property type="project" value="UniProtKB-KW"/>
</dbReference>
<dbReference type="SMART" id="SM00490">
    <property type="entry name" value="HELICc"/>
    <property type="match status" value="1"/>
</dbReference>
<evidence type="ECO:0000259" key="18">
    <source>
        <dbReference type="PROSITE" id="PS51192"/>
    </source>
</evidence>
<evidence type="ECO:0000256" key="1">
    <source>
        <dbReference type="ARBA" id="ARBA00001946"/>
    </source>
</evidence>
<evidence type="ECO:0000256" key="2">
    <source>
        <dbReference type="ARBA" id="ARBA00001947"/>
    </source>
</evidence>
<dbReference type="InterPro" id="IPR001650">
    <property type="entry name" value="Helicase_C-like"/>
</dbReference>
<keyword evidence="4" id="KW-0479">Metal-binding</keyword>
<comment type="catalytic activity">
    <reaction evidence="15">
        <text>Couples ATP hydrolysis with the unwinding of duplex DNA by translocating in the 3'-5' direction.</text>
        <dbReference type="EC" id="5.6.2.4"/>
    </reaction>
</comment>
<dbReference type="SUPFAM" id="SSF52540">
    <property type="entry name" value="P-loop containing nucleoside triphosphate hydrolases"/>
    <property type="match status" value="2"/>
</dbReference>
<keyword evidence="9" id="KW-0862">Zinc</keyword>
<dbReference type="Gene3D" id="3.40.50.300">
    <property type="entry name" value="P-loop containing nucleotide triphosphate hydrolases"/>
    <property type="match status" value="2"/>
</dbReference>
<evidence type="ECO:0000313" key="21">
    <source>
        <dbReference type="Proteomes" id="UP001556709"/>
    </source>
</evidence>
<dbReference type="InterPro" id="IPR004589">
    <property type="entry name" value="DNA_helicase_ATP-dep_RecQ"/>
</dbReference>
<dbReference type="NCBIfam" id="TIGR01389">
    <property type="entry name" value="recQ"/>
    <property type="match status" value="1"/>
</dbReference>
<dbReference type="InterPro" id="IPR002121">
    <property type="entry name" value="HRDC_dom"/>
</dbReference>
<dbReference type="InterPro" id="IPR011545">
    <property type="entry name" value="DEAD/DEAH_box_helicase_dom"/>
</dbReference>
<keyword evidence="21" id="KW-1185">Reference proteome</keyword>
<dbReference type="SMART" id="SM00341">
    <property type="entry name" value="HRDC"/>
    <property type="match status" value="1"/>
</dbReference>
<dbReference type="InterPro" id="IPR036388">
    <property type="entry name" value="WH-like_DNA-bd_sf"/>
</dbReference>